<feature type="non-terminal residue" evidence="5">
    <location>
        <position position="500"/>
    </location>
</feature>
<evidence type="ECO:0000313" key="5">
    <source>
        <dbReference type="EMBL" id="CAG8737620.1"/>
    </source>
</evidence>
<dbReference type="InterPro" id="IPR019442">
    <property type="entry name" value="THADA/TRM732_DUF2428"/>
</dbReference>
<proteinExistence type="inferred from homology"/>
<dbReference type="Pfam" id="PF10350">
    <property type="entry name" value="DUF2428"/>
    <property type="match status" value="1"/>
</dbReference>
<protein>
    <submittedName>
        <fullName evidence="5">1344_t:CDS:1</fullName>
    </submittedName>
</protein>
<comment type="caution">
    <text evidence="5">The sequence shown here is derived from an EMBL/GenBank/DDBJ whole genome shotgun (WGS) entry which is preliminary data.</text>
</comment>
<keyword evidence="6" id="KW-1185">Reference proteome</keyword>
<dbReference type="AlphaFoldDB" id="A0A9N9IJQ3"/>
<gene>
    <name evidence="5" type="ORF">AMORRO_LOCUS14490</name>
</gene>
<feature type="domain" description="tRNA (32-2'-O)-methyltransferase regulator THADA-like C-terminal TPR repeats region" evidence="4">
    <location>
        <begin position="388"/>
        <end position="500"/>
    </location>
</feature>
<evidence type="ECO:0000313" key="6">
    <source>
        <dbReference type="Proteomes" id="UP000789342"/>
    </source>
</evidence>
<dbReference type="PANTHER" id="PTHR14387:SF0">
    <property type="entry name" value="DUF2428 DOMAIN-CONTAINING PROTEIN"/>
    <property type="match status" value="1"/>
</dbReference>
<dbReference type="Pfam" id="PF25151">
    <property type="entry name" value="TPR_Trm732_C"/>
    <property type="match status" value="1"/>
</dbReference>
<dbReference type="InterPro" id="IPR056842">
    <property type="entry name" value="THADA-like_TPR_C"/>
</dbReference>
<dbReference type="SUPFAM" id="SSF48371">
    <property type="entry name" value="ARM repeat"/>
    <property type="match status" value="1"/>
</dbReference>
<evidence type="ECO:0000256" key="1">
    <source>
        <dbReference type="ARBA" id="ARBA00010409"/>
    </source>
</evidence>
<dbReference type="OrthoDB" id="73997at2759"/>
<dbReference type="InterPro" id="IPR016024">
    <property type="entry name" value="ARM-type_fold"/>
</dbReference>
<dbReference type="InterPro" id="IPR051954">
    <property type="entry name" value="tRNA_methyltransferase_THADA"/>
</dbReference>
<name>A0A9N9IJQ3_9GLOM</name>
<reference evidence="5" key="1">
    <citation type="submission" date="2021-06" db="EMBL/GenBank/DDBJ databases">
        <authorList>
            <person name="Kallberg Y."/>
            <person name="Tangrot J."/>
            <person name="Rosling A."/>
        </authorList>
    </citation>
    <scope>NUCLEOTIDE SEQUENCE</scope>
    <source>
        <strain evidence="5">CL551</strain>
    </source>
</reference>
<sequence>IESPEKVQKILLWALDSMTSTRAGESDSGAMIFRLVFAKYVVGLRYELNVELESNNLSDDSNIPSVAFTRKLLALLNRQINVASDNLLLASQKHPMHGTLISLQYIFRELDYNSESVKANWNEWRETHDRAIELINKVCEVVLEVLSNPSPEGNVPASFQEMDEFINELVVNSGGVGNDESEGPNHQVILSFCWRAVKEASTLLAVVLSRAPASPEIGNKKGMLDLQGIRNGGSLFRKLLTSIRHRGAFSAVYPGYVSLCSRLLNSRQEQFVELPKIWLEENIDSIMGNSISITRRSAGLPLCILAIVSSEPSNCKVLLSWTMKKLIEIGLEAPVDVDQTIDLPQVHAFNILRTIFMDATLGKDVLSYVSDGFVLAIKGFSSSSWAVRNCSVMLFSTLLQRTFGTKKTKDEHHSINKLTGREFFSRFPQLHPFLLEELGVAVDQLINPIADNLEVHPGLYPILTLLSRFHPSLVEGKNSVLNMSPFVSLVLSCSSSPIYR</sequence>
<dbReference type="PANTHER" id="PTHR14387">
    <property type="entry name" value="THADA/DEATH RECEPTOR INTERACTING PROTEIN"/>
    <property type="match status" value="1"/>
</dbReference>
<organism evidence="5 6">
    <name type="scientific">Acaulospora morrowiae</name>
    <dbReference type="NCBI Taxonomy" id="94023"/>
    <lineage>
        <taxon>Eukaryota</taxon>
        <taxon>Fungi</taxon>
        <taxon>Fungi incertae sedis</taxon>
        <taxon>Mucoromycota</taxon>
        <taxon>Glomeromycotina</taxon>
        <taxon>Glomeromycetes</taxon>
        <taxon>Diversisporales</taxon>
        <taxon>Acaulosporaceae</taxon>
        <taxon>Acaulospora</taxon>
    </lineage>
</organism>
<dbReference type="GO" id="GO:0030488">
    <property type="term" value="P:tRNA methylation"/>
    <property type="evidence" value="ECO:0007669"/>
    <property type="project" value="TreeGrafter"/>
</dbReference>
<evidence type="ECO:0000259" key="4">
    <source>
        <dbReference type="Pfam" id="PF25151"/>
    </source>
</evidence>
<accession>A0A9N9IJQ3</accession>
<dbReference type="Proteomes" id="UP000789342">
    <property type="component" value="Unassembled WGS sequence"/>
</dbReference>
<evidence type="ECO:0000256" key="2">
    <source>
        <dbReference type="ARBA" id="ARBA00022694"/>
    </source>
</evidence>
<keyword evidence="2" id="KW-0819">tRNA processing</keyword>
<dbReference type="GO" id="GO:0005829">
    <property type="term" value="C:cytosol"/>
    <property type="evidence" value="ECO:0007669"/>
    <property type="project" value="TreeGrafter"/>
</dbReference>
<evidence type="ECO:0000259" key="3">
    <source>
        <dbReference type="Pfam" id="PF10350"/>
    </source>
</evidence>
<feature type="domain" description="DUF2428" evidence="3">
    <location>
        <begin position="127"/>
        <end position="386"/>
    </location>
</feature>
<feature type="non-terminal residue" evidence="5">
    <location>
        <position position="1"/>
    </location>
</feature>
<dbReference type="EMBL" id="CAJVPV010028963">
    <property type="protein sequence ID" value="CAG8737620.1"/>
    <property type="molecule type" value="Genomic_DNA"/>
</dbReference>
<comment type="similarity">
    <text evidence="1">Belongs to the THADA family.</text>
</comment>